<dbReference type="AlphaFoldDB" id="A0A855XEY5"/>
<gene>
    <name evidence="1" type="ORF">DKZ22_01595</name>
</gene>
<evidence type="ECO:0000313" key="1">
    <source>
        <dbReference type="EMBL" id="PWT43065.1"/>
    </source>
</evidence>
<proteinExistence type="predicted"/>
<dbReference type="EMBL" id="QGHT01000004">
    <property type="protein sequence ID" value="PWT43065.1"/>
    <property type="molecule type" value="Genomic_DNA"/>
</dbReference>
<protein>
    <submittedName>
        <fullName evidence="1">Uncharacterized protein</fullName>
    </submittedName>
</protein>
<evidence type="ECO:0000313" key="2">
    <source>
        <dbReference type="Proteomes" id="UP000245980"/>
    </source>
</evidence>
<accession>A0A855XEY5</accession>
<name>A0A855XEY5_LIMRT</name>
<organism evidence="1 2">
    <name type="scientific">Limosilactobacillus reuteri</name>
    <name type="common">Lactobacillus reuteri</name>
    <dbReference type="NCBI Taxonomy" id="1598"/>
    <lineage>
        <taxon>Bacteria</taxon>
        <taxon>Bacillati</taxon>
        <taxon>Bacillota</taxon>
        <taxon>Bacilli</taxon>
        <taxon>Lactobacillales</taxon>
        <taxon>Lactobacillaceae</taxon>
        <taxon>Limosilactobacillus</taxon>
    </lineage>
</organism>
<dbReference type="Proteomes" id="UP000245980">
    <property type="component" value="Unassembled WGS sequence"/>
</dbReference>
<sequence length="250" mass="28628">MVLGIFLLVVFCFSILALIGCILQHKKEGIKLWSVVAVLSFIFNLANMNFLSLIFGIVFGILAYLLFISSHRESQHSEFLRTGKQVIMAICIIFAIAGLWGGFVGNQTNSHIQNENTDSRSMTDYQQLGQKLNKKQVKPENDNAYYVDKDDNKARYFTNENDIITAIKYNYMPDPMNTTSVQGKLKELLNDDNLKYGNDKVNEDDTTLDEDNYNVYAPKQKKWYHISMQKNDDNKVSTFSIWQGKDSDAE</sequence>
<reference evidence="1 2" key="1">
    <citation type="journal article" date="2018" name="Front. Microbiol.">
        <title>Comparative Genomics of the Herbivore Gut Symbiont Lactobacillus reuteri Reveals Genetic Diversity and Lifestyle Adaptation.</title>
        <authorList>
            <person name="Zhao J."/>
        </authorList>
    </citation>
    <scope>NUCLEOTIDE SEQUENCE [LARGE SCALE GENOMIC DNA]</scope>
    <source>
        <strain evidence="1 2">LR10</strain>
    </source>
</reference>
<comment type="caution">
    <text evidence="1">The sequence shown here is derived from an EMBL/GenBank/DDBJ whole genome shotgun (WGS) entry which is preliminary data.</text>
</comment>